<dbReference type="KEGG" id="bfn:OI25_8064"/>
<geneLocation type="plasmid" evidence="2 4">
    <name>pBIL</name>
</geneLocation>
<dbReference type="PANTHER" id="PTHR35891:SF3">
    <property type="entry name" value="THIOL:DISULFIDE INTERCHANGE PROTEIN DSBL"/>
    <property type="match status" value="1"/>
</dbReference>
<dbReference type="EMBL" id="JACIIK010000011">
    <property type="protein sequence ID" value="MBB6205157.1"/>
    <property type="molecule type" value="Genomic_DNA"/>
</dbReference>
<dbReference type="AlphaFoldDB" id="A0AAW3V2L1"/>
<dbReference type="InterPro" id="IPR036249">
    <property type="entry name" value="Thioredoxin-like_sf"/>
</dbReference>
<sequence length="237" mass="25935">MTNRRRFLLSATAAGLATLGSAASQIARAQAINDDDDATAGLPNVPGRGSQDSSRINVRPYLEIGNFVEDRDRVFMFFLYTCPFCAQYAQSLESWGKTIPKPMLFVPVPLMVDDPVALSAAAAYYVARSLVPDRMAEFEGFAYAAGQQHYPAPTPVDFPQILYRMGLQRSAVLAALHSPETRERLLRAAALARRYRVKVTPDFGVGGRFVTNANYTGGNYDTLVQLLNGLVSKVMSS</sequence>
<reference evidence="2 4" key="1">
    <citation type="journal article" date="2015" name="Genome Announc.">
        <title>Complete genome sequences for 59 burkholderia isolates, both pathogenic and near neighbor.</title>
        <authorList>
            <person name="Johnson S.L."/>
            <person name="Bishop-Lilly K.A."/>
            <person name="Ladner J.T."/>
            <person name="Daligault H.E."/>
            <person name="Davenport K.W."/>
            <person name="Jaissle J."/>
            <person name="Frey K.G."/>
            <person name="Koroleva G.I."/>
            <person name="Bruce D.C."/>
            <person name="Coyne S.R."/>
            <person name="Broomall S.M."/>
            <person name="Li P.E."/>
            <person name="Teshima H."/>
            <person name="Gibbons H.S."/>
            <person name="Palacios G.F."/>
            <person name="Rosenzweig C.N."/>
            <person name="Redden C.L."/>
            <person name="Xu Y."/>
            <person name="Minogue T.D."/>
            <person name="Chain P.S."/>
        </authorList>
    </citation>
    <scope>NUCLEOTIDE SEQUENCE [LARGE SCALE GENOMIC DNA]</scope>
    <source>
        <strain evidence="2 4">ATCC BAA-463</strain>
        <plasmid evidence="2 4">pBIL</plasmid>
    </source>
</reference>
<dbReference type="PANTHER" id="PTHR35891">
    <property type="entry name" value="THIOL:DISULFIDE INTERCHANGE PROTEIN DSBA"/>
    <property type="match status" value="1"/>
</dbReference>
<protein>
    <submittedName>
        <fullName evidence="3">Thiol:disulfide interchange protein DsbA</fullName>
    </submittedName>
    <submittedName>
        <fullName evidence="2">Thioredoxin family protein</fullName>
    </submittedName>
</protein>
<dbReference type="Proteomes" id="UP000032614">
    <property type="component" value="Plasmid pBIL"/>
</dbReference>
<evidence type="ECO:0000313" key="4">
    <source>
        <dbReference type="Proteomes" id="UP000032614"/>
    </source>
</evidence>
<gene>
    <name evidence="3" type="ORF">GGD69_006051</name>
    <name evidence="2" type="ORF">OI25_8064</name>
</gene>
<dbReference type="PROSITE" id="PS51318">
    <property type="entry name" value="TAT"/>
    <property type="match status" value="1"/>
</dbReference>
<organism evidence="3 5">
    <name type="scientific">Paraburkholderia fungorum</name>
    <dbReference type="NCBI Taxonomy" id="134537"/>
    <lineage>
        <taxon>Bacteria</taxon>
        <taxon>Pseudomonadati</taxon>
        <taxon>Pseudomonadota</taxon>
        <taxon>Betaproteobacteria</taxon>
        <taxon>Burkholderiales</taxon>
        <taxon>Burkholderiaceae</taxon>
        <taxon>Paraburkholderia</taxon>
    </lineage>
</organism>
<keyword evidence="1" id="KW-0732">Signal</keyword>
<dbReference type="Proteomes" id="UP000518681">
    <property type="component" value="Unassembled WGS sequence"/>
</dbReference>
<evidence type="ECO:0000256" key="1">
    <source>
        <dbReference type="SAM" id="SignalP"/>
    </source>
</evidence>
<keyword evidence="2" id="KW-0614">Plasmid</keyword>
<dbReference type="RefSeq" id="WP_028199912.1">
    <property type="nucleotide sequence ID" value="NZ_CADFGE010000021.1"/>
</dbReference>
<dbReference type="SUPFAM" id="SSF52833">
    <property type="entry name" value="Thioredoxin-like"/>
    <property type="match status" value="1"/>
</dbReference>
<dbReference type="GeneID" id="66513299"/>
<feature type="signal peptide" evidence="1">
    <location>
        <begin position="1"/>
        <end position="29"/>
    </location>
</feature>
<evidence type="ECO:0000313" key="5">
    <source>
        <dbReference type="Proteomes" id="UP000518681"/>
    </source>
</evidence>
<dbReference type="Gene3D" id="3.40.30.10">
    <property type="entry name" value="Glutaredoxin"/>
    <property type="match status" value="1"/>
</dbReference>
<feature type="chain" id="PRO_5043295855" evidence="1">
    <location>
        <begin position="30"/>
        <end position="237"/>
    </location>
</feature>
<accession>A0AAW3V2L1</accession>
<evidence type="ECO:0000313" key="3">
    <source>
        <dbReference type="EMBL" id="MBB6205157.1"/>
    </source>
</evidence>
<evidence type="ECO:0000313" key="2">
    <source>
        <dbReference type="EMBL" id="AJZ56097.1"/>
    </source>
</evidence>
<proteinExistence type="predicted"/>
<reference evidence="3 5" key="2">
    <citation type="submission" date="2020-08" db="EMBL/GenBank/DDBJ databases">
        <title>Genomic Encyclopedia of Type Strains, Phase IV (KMG-V): Genome sequencing to study the core and pangenomes of soil and plant-associated prokaryotes.</title>
        <authorList>
            <person name="Whitman W."/>
        </authorList>
    </citation>
    <scope>NUCLEOTIDE SEQUENCE [LARGE SCALE GENOMIC DNA]</scope>
    <source>
        <strain evidence="3 5">SEMIA 4013</strain>
    </source>
</reference>
<dbReference type="InterPro" id="IPR050824">
    <property type="entry name" value="Thiol_disulfide_DsbA"/>
</dbReference>
<dbReference type="InterPro" id="IPR006311">
    <property type="entry name" value="TAT_signal"/>
</dbReference>
<name>A0AAW3V2L1_9BURK</name>
<dbReference type="EMBL" id="CP010024">
    <property type="protein sequence ID" value="AJZ56097.1"/>
    <property type="molecule type" value="Genomic_DNA"/>
</dbReference>